<feature type="transmembrane region" description="Helical" evidence="5">
    <location>
        <begin position="430"/>
        <end position="455"/>
    </location>
</feature>
<keyword evidence="5" id="KW-1133">Transmembrane helix</keyword>
<evidence type="ECO:0000256" key="2">
    <source>
        <dbReference type="ARBA" id="ARBA00005278"/>
    </source>
</evidence>
<comment type="subcellular location">
    <subcellularLocation>
        <location evidence="4">Cell membrane</location>
    </subcellularLocation>
    <subcellularLocation>
        <location evidence="1">Membrane</location>
        <topology evidence="1">Multi-pass membrane protein</topology>
    </subcellularLocation>
</comment>
<feature type="transmembrane region" description="Helical" evidence="5">
    <location>
        <begin position="304"/>
        <end position="328"/>
    </location>
</feature>
<keyword evidence="5" id="KW-0812">Transmembrane</keyword>
<evidence type="ECO:0000313" key="6">
    <source>
        <dbReference type="EMBL" id="MFE8698353.1"/>
    </source>
</evidence>
<reference evidence="6 7" key="1">
    <citation type="submission" date="2024-08" db="EMBL/GenBank/DDBJ databases">
        <title>Two novel Cytobacillus novel species.</title>
        <authorList>
            <person name="Liu G."/>
        </authorList>
    </citation>
    <scope>NUCLEOTIDE SEQUENCE [LARGE SCALE GENOMIC DNA]</scope>
    <source>
        <strain evidence="6 7">FJAT-53684</strain>
    </source>
</reference>
<dbReference type="InterPro" id="IPR050768">
    <property type="entry name" value="UPF0353/GerABKA_families"/>
</dbReference>
<evidence type="ECO:0000256" key="3">
    <source>
        <dbReference type="ARBA" id="ARBA00023136"/>
    </source>
</evidence>
<dbReference type="InterPro" id="IPR004995">
    <property type="entry name" value="Spore_Ger"/>
</dbReference>
<dbReference type="Proteomes" id="UP001601058">
    <property type="component" value="Unassembled WGS sequence"/>
</dbReference>
<dbReference type="PIRSF" id="PIRSF005690">
    <property type="entry name" value="GerBA"/>
    <property type="match status" value="1"/>
</dbReference>
<protein>
    <submittedName>
        <fullName evidence="6">Spore germination protein</fullName>
    </submittedName>
</protein>
<accession>A0ABW6K2F3</accession>
<dbReference type="EMBL" id="JBIACJ010000013">
    <property type="protein sequence ID" value="MFE8698353.1"/>
    <property type="molecule type" value="Genomic_DNA"/>
</dbReference>
<comment type="caution">
    <text evidence="6">The sequence shown here is derived from an EMBL/GenBank/DDBJ whole genome shotgun (WGS) entry which is preliminary data.</text>
</comment>
<dbReference type="RefSeq" id="WP_389222656.1">
    <property type="nucleotide sequence ID" value="NZ_JBIACJ010000013.1"/>
</dbReference>
<evidence type="ECO:0000256" key="5">
    <source>
        <dbReference type="SAM" id="Phobius"/>
    </source>
</evidence>
<comment type="similarity">
    <text evidence="2 4">Belongs to the GerABKA family.</text>
</comment>
<dbReference type="PANTHER" id="PTHR22550:SF16">
    <property type="entry name" value="SPORE GERMINATION PROTEIN"/>
    <property type="match status" value="1"/>
</dbReference>
<organism evidence="6 7">
    <name type="scientific">Cytobacillus mangrovibacter</name>
    <dbReference type="NCBI Taxonomy" id="3299024"/>
    <lineage>
        <taxon>Bacteria</taxon>
        <taxon>Bacillati</taxon>
        <taxon>Bacillota</taxon>
        <taxon>Bacilli</taxon>
        <taxon>Bacillales</taxon>
        <taxon>Bacillaceae</taxon>
        <taxon>Cytobacillus</taxon>
    </lineage>
</organism>
<feature type="transmembrane region" description="Helical" evidence="5">
    <location>
        <begin position="396"/>
        <end position="418"/>
    </location>
</feature>
<evidence type="ECO:0000256" key="1">
    <source>
        <dbReference type="ARBA" id="ARBA00004141"/>
    </source>
</evidence>
<keyword evidence="3 4" id="KW-0472">Membrane</keyword>
<dbReference type="PANTHER" id="PTHR22550">
    <property type="entry name" value="SPORE GERMINATION PROTEIN"/>
    <property type="match status" value="1"/>
</dbReference>
<evidence type="ECO:0000256" key="4">
    <source>
        <dbReference type="PIRNR" id="PIRNR005690"/>
    </source>
</evidence>
<name>A0ABW6K2F3_9BACI</name>
<dbReference type="Pfam" id="PF03323">
    <property type="entry name" value="GerA"/>
    <property type="match status" value="1"/>
</dbReference>
<evidence type="ECO:0000313" key="7">
    <source>
        <dbReference type="Proteomes" id="UP001601058"/>
    </source>
</evidence>
<gene>
    <name evidence="6" type="ORF">ACFYKT_18690</name>
</gene>
<sequence>MIFSRHTKGKRGTNLKQQHIETSHETLISSELLDNIAKVQSIFCDAPDLIVRLLVIKQTQSQAALVYLSSVTDSKLINDQILSPLLYVDGGGDSDIGSKISLGKLEEKNTWEEIESAILQGSCLLFIDKHAVASVFNTSDFPKRSIEDTAIESALMGAHIGFTETGSQNIALIRKHIPNRELKIKEFTIGERGRTKISILFLADVVQPELLKELEDRINRIKVDEIINTGVLAEYIEDNPYSPFPQLLITERPDMAALEILEGRIVTVVDKSPSVLIGPTSFISFFKTMDDYGTRWFVASFIRLIRYFAFFVAIFLPSIYISIITFHLEVIPLKLLISIGTSRDRVPFQPFIEAVIMEVTLEMLREAGVRLPTKIGQTVGIVGGIVIGQAAVEAGIVSNIMVIIVSLTAVASFIIPNYDMGAAIRIIRFPMMFVTSVFGFIGLIAGLMVLIGHFISLQSLGTPYGSPIAPLRLSDWKDAFFRFPQWSITKRPESTRAIQQKKADFIDPKGDRK</sequence>
<keyword evidence="7" id="KW-1185">Reference proteome</keyword>
<proteinExistence type="inferred from homology"/>